<evidence type="ECO:0000313" key="2">
    <source>
        <dbReference type="Proteomes" id="UP000489600"/>
    </source>
</evidence>
<reference evidence="1" key="1">
    <citation type="submission" date="2019-07" db="EMBL/GenBank/DDBJ databases">
        <authorList>
            <person name="Dittberner H."/>
        </authorList>
    </citation>
    <scope>NUCLEOTIDE SEQUENCE [LARGE SCALE GENOMIC DNA]</scope>
</reference>
<keyword evidence="2" id="KW-1185">Reference proteome</keyword>
<dbReference type="Proteomes" id="UP000489600">
    <property type="component" value="Unassembled WGS sequence"/>
</dbReference>
<dbReference type="AlphaFoldDB" id="A0A565AYM8"/>
<protein>
    <submittedName>
        <fullName evidence="1">Uncharacterized protein</fullName>
    </submittedName>
</protein>
<accession>A0A565AYM8</accession>
<comment type="caution">
    <text evidence="1">The sequence shown here is derived from an EMBL/GenBank/DDBJ whole genome shotgun (WGS) entry which is preliminary data.</text>
</comment>
<proteinExistence type="predicted"/>
<evidence type="ECO:0000313" key="1">
    <source>
        <dbReference type="EMBL" id="VVA94200.1"/>
    </source>
</evidence>
<dbReference type="EMBL" id="CABITT030000002">
    <property type="protein sequence ID" value="VVA94200.1"/>
    <property type="molecule type" value="Genomic_DNA"/>
</dbReference>
<name>A0A565AYM8_9BRAS</name>
<sequence length="71" mass="8342">METTMEETMFRGCRESVYLVLNRRIFVDLTRKLANVIQQEELMFGIFIESVITKDEDCIRSMANMLAICIM</sequence>
<gene>
    <name evidence="1" type="ORF">ANE_LOCUS4645</name>
</gene>
<organism evidence="1 2">
    <name type="scientific">Arabis nemorensis</name>
    <dbReference type="NCBI Taxonomy" id="586526"/>
    <lineage>
        <taxon>Eukaryota</taxon>
        <taxon>Viridiplantae</taxon>
        <taxon>Streptophyta</taxon>
        <taxon>Embryophyta</taxon>
        <taxon>Tracheophyta</taxon>
        <taxon>Spermatophyta</taxon>
        <taxon>Magnoliopsida</taxon>
        <taxon>eudicotyledons</taxon>
        <taxon>Gunneridae</taxon>
        <taxon>Pentapetalae</taxon>
        <taxon>rosids</taxon>
        <taxon>malvids</taxon>
        <taxon>Brassicales</taxon>
        <taxon>Brassicaceae</taxon>
        <taxon>Arabideae</taxon>
        <taxon>Arabis</taxon>
    </lineage>
</organism>